<dbReference type="Proteomes" id="UP000824002">
    <property type="component" value="Unassembled WGS sequence"/>
</dbReference>
<accession>A0A9D1FMS1</accession>
<sequence>MSAMSTIEEKIFFRVLRLYEEKRQPGDPAADSEMRHGVCAWIRREGVGRRLLSALEKQALFTYLLENEMRFFVDMDARMMYNYFYKLEEKTALSDLSRQIFCLAREGRAIPPEQAGELKQRLYAAAAGLLDDPECSEFAQREVSESLLDLAWAGGDRSAASIRLGREL</sequence>
<reference evidence="1" key="2">
    <citation type="journal article" date="2021" name="PeerJ">
        <title>Extensive microbial diversity within the chicken gut microbiome revealed by metagenomics and culture.</title>
        <authorList>
            <person name="Gilroy R."/>
            <person name="Ravi A."/>
            <person name="Getino M."/>
            <person name="Pursley I."/>
            <person name="Horton D.L."/>
            <person name="Alikhan N.F."/>
            <person name="Baker D."/>
            <person name="Gharbi K."/>
            <person name="Hall N."/>
            <person name="Watson M."/>
            <person name="Adriaenssens E.M."/>
            <person name="Foster-Nyarko E."/>
            <person name="Jarju S."/>
            <person name="Secka A."/>
            <person name="Antonio M."/>
            <person name="Oren A."/>
            <person name="Chaudhuri R.R."/>
            <person name="La Ragione R."/>
            <person name="Hildebrand F."/>
            <person name="Pallen M.J."/>
        </authorList>
    </citation>
    <scope>NUCLEOTIDE SEQUENCE</scope>
    <source>
        <strain evidence="1">CHK199-13235</strain>
    </source>
</reference>
<evidence type="ECO:0000313" key="1">
    <source>
        <dbReference type="EMBL" id="HIS76618.1"/>
    </source>
</evidence>
<gene>
    <name evidence="1" type="ORF">IAB51_07385</name>
</gene>
<name>A0A9D1FMS1_9FIRM</name>
<reference evidence="1" key="1">
    <citation type="submission" date="2020-10" db="EMBL/GenBank/DDBJ databases">
        <authorList>
            <person name="Gilroy R."/>
        </authorList>
    </citation>
    <scope>NUCLEOTIDE SEQUENCE</scope>
    <source>
        <strain evidence="1">CHK199-13235</strain>
    </source>
</reference>
<protein>
    <submittedName>
        <fullName evidence="1">Uncharacterized protein</fullName>
    </submittedName>
</protein>
<proteinExistence type="predicted"/>
<dbReference type="EMBL" id="DVJP01000049">
    <property type="protein sequence ID" value="HIS76618.1"/>
    <property type="molecule type" value="Genomic_DNA"/>
</dbReference>
<dbReference type="AlphaFoldDB" id="A0A9D1FMS1"/>
<organism evidence="1 2">
    <name type="scientific">Candidatus Merdivicinus excrementipullorum</name>
    <dbReference type="NCBI Taxonomy" id="2840867"/>
    <lineage>
        <taxon>Bacteria</taxon>
        <taxon>Bacillati</taxon>
        <taxon>Bacillota</taxon>
        <taxon>Clostridia</taxon>
        <taxon>Eubacteriales</taxon>
        <taxon>Oscillospiraceae</taxon>
        <taxon>Oscillospiraceae incertae sedis</taxon>
        <taxon>Candidatus Merdivicinus</taxon>
    </lineage>
</organism>
<comment type="caution">
    <text evidence="1">The sequence shown here is derived from an EMBL/GenBank/DDBJ whole genome shotgun (WGS) entry which is preliminary data.</text>
</comment>
<evidence type="ECO:0000313" key="2">
    <source>
        <dbReference type="Proteomes" id="UP000824002"/>
    </source>
</evidence>